<dbReference type="AlphaFoldDB" id="A0A6J7E4W7"/>
<comment type="similarity">
    <text evidence="2">Belongs to the CDP-alcohol phosphatidyltransferase class-I family.</text>
</comment>
<dbReference type="InterPro" id="IPR000462">
    <property type="entry name" value="CDP-OH_P_trans"/>
</dbReference>
<keyword evidence="7" id="KW-0443">Lipid metabolism</keyword>
<evidence type="ECO:0000313" key="12">
    <source>
        <dbReference type="EMBL" id="CAB4875569.1"/>
    </source>
</evidence>
<dbReference type="InterPro" id="IPR043130">
    <property type="entry name" value="CDP-OH_PTrfase_TM_dom"/>
</dbReference>
<evidence type="ECO:0000256" key="4">
    <source>
        <dbReference type="ARBA" id="ARBA00022679"/>
    </source>
</evidence>
<feature type="transmembrane region" description="Helical" evidence="11">
    <location>
        <begin position="142"/>
        <end position="158"/>
    </location>
</feature>
<accession>A0A6J7E4W7</accession>
<evidence type="ECO:0000256" key="5">
    <source>
        <dbReference type="ARBA" id="ARBA00022692"/>
    </source>
</evidence>
<proteinExistence type="inferred from homology"/>
<evidence type="ECO:0000256" key="8">
    <source>
        <dbReference type="ARBA" id="ARBA00023136"/>
    </source>
</evidence>
<evidence type="ECO:0000256" key="2">
    <source>
        <dbReference type="ARBA" id="ARBA00010441"/>
    </source>
</evidence>
<feature type="transmembrane region" description="Helical" evidence="11">
    <location>
        <begin position="164"/>
        <end position="183"/>
    </location>
</feature>
<keyword evidence="4" id="KW-0808">Transferase</keyword>
<dbReference type="PIRSF" id="PIRSF000847">
    <property type="entry name" value="Phos_ph_gly_syn"/>
    <property type="match status" value="1"/>
</dbReference>
<keyword evidence="6 11" id="KW-1133">Transmembrane helix</keyword>
<evidence type="ECO:0000256" key="9">
    <source>
        <dbReference type="ARBA" id="ARBA00023209"/>
    </source>
</evidence>
<comment type="subcellular location">
    <subcellularLocation>
        <location evidence="1">Membrane</location>
        <topology evidence="1">Multi-pass membrane protein</topology>
    </subcellularLocation>
</comment>
<dbReference type="EMBL" id="CAFBLU010000014">
    <property type="protein sequence ID" value="CAB4875569.1"/>
    <property type="molecule type" value="Genomic_DNA"/>
</dbReference>
<name>A0A6J7E4W7_9ZZZZ</name>
<dbReference type="Pfam" id="PF01066">
    <property type="entry name" value="CDP-OH_P_transf"/>
    <property type="match status" value="1"/>
</dbReference>
<evidence type="ECO:0000256" key="7">
    <source>
        <dbReference type="ARBA" id="ARBA00023098"/>
    </source>
</evidence>
<dbReference type="InterPro" id="IPR048254">
    <property type="entry name" value="CDP_ALCOHOL_P_TRANSF_CS"/>
</dbReference>
<reference evidence="12" key="1">
    <citation type="submission" date="2020-05" db="EMBL/GenBank/DDBJ databases">
        <authorList>
            <person name="Chiriac C."/>
            <person name="Salcher M."/>
            <person name="Ghai R."/>
            <person name="Kavagutti S V."/>
        </authorList>
    </citation>
    <scope>NUCLEOTIDE SEQUENCE</scope>
</reference>
<protein>
    <submittedName>
        <fullName evidence="12">Unannotated protein</fullName>
    </submittedName>
</protein>
<gene>
    <name evidence="12" type="ORF">UFOPK3444_00993</name>
</gene>
<sequence length="200" mass="21650">MGADRSGPPPAATLSGAPWNPWTIPNAIAGARLVGIPVFLWMVLSTDDGHNVNAAILYAVIGWSDYFDGFIARLTGQYSRLGALLDPVADRGLALAGMFIALRYDLLPAWAVWIVLAREALMLVLGQWALRKGVEVRINWPGRLGVGPVLAAPFWAMINFDTFAQILLFTGLALSLWATVLYARDARRQLKGDCTPSTSG</sequence>
<evidence type="ECO:0000256" key="6">
    <source>
        <dbReference type="ARBA" id="ARBA00022989"/>
    </source>
</evidence>
<keyword evidence="9" id="KW-0594">Phospholipid biosynthesis</keyword>
<evidence type="ECO:0000256" key="10">
    <source>
        <dbReference type="ARBA" id="ARBA00023264"/>
    </source>
</evidence>
<dbReference type="PANTHER" id="PTHR14269">
    <property type="entry name" value="CDP-DIACYLGLYCEROL--GLYCEROL-3-PHOSPHATE 3-PHOSPHATIDYLTRANSFERASE-RELATED"/>
    <property type="match status" value="1"/>
</dbReference>
<dbReference type="InterPro" id="IPR004570">
    <property type="entry name" value="Phosphatidylglycerol_P_synth"/>
</dbReference>
<dbReference type="GO" id="GO:0016020">
    <property type="term" value="C:membrane"/>
    <property type="evidence" value="ECO:0007669"/>
    <property type="project" value="UniProtKB-SubCell"/>
</dbReference>
<evidence type="ECO:0000256" key="3">
    <source>
        <dbReference type="ARBA" id="ARBA00022516"/>
    </source>
</evidence>
<dbReference type="GO" id="GO:0046474">
    <property type="term" value="P:glycerophospholipid biosynthetic process"/>
    <property type="evidence" value="ECO:0007669"/>
    <property type="project" value="TreeGrafter"/>
</dbReference>
<feature type="transmembrane region" description="Helical" evidence="11">
    <location>
        <begin position="24"/>
        <end position="44"/>
    </location>
</feature>
<dbReference type="GO" id="GO:0008444">
    <property type="term" value="F:CDP-diacylglycerol-glycerol-3-phosphate 3-phosphatidyltransferase activity"/>
    <property type="evidence" value="ECO:0007669"/>
    <property type="project" value="InterPro"/>
</dbReference>
<dbReference type="Gene3D" id="1.20.120.1760">
    <property type="match status" value="1"/>
</dbReference>
<dbReference type="PANTHER" id="PTHR14269:SF62">
    <property type="entry name" value="CDP-DIACYLGLYCEROL--GLYCEROL-3-PHOSPHATE 3-PHOSPHATIDYLTRANSFERASE 1, CHLOROPLASTIC"/>
    <property type="match status" value="1"/>
</dbReference>
<organism evidence="12">
    <name type="scientific">freshwater metagenome</name>
    <dbReference type="NCBI Taxonomy" id="449393"/>
    <lineage>
        <taxon>unclassified sequences</taxon>
        <taxon>metagenomes</taxon>
        <taxon>ecological metagenomes</taxon>
    </lineage>
</organism>
<feature type="transmembrane region" description="Helical" evidence="11">
    <location>
        <begin position="56"/>
        <end position="76"/>
    </location>
</feature>
<evidence type="ECO:0000256" key="1">
    <source>
        <dbReference type="ARBA" id="ARBA00004141"/>
    </source>
</evidence>
<keyword evidence="8 11" id="KW-0472">Membrane</keyword>
<keyword evidence="5 11" id="KW-0812">Transmembrane</keyword>
<dbReference type="InterPro" id="IPR050324">
    <property type="entry name" value="CDP-alcohol_PTase-I"/>
</dbReference>
<keyword evidence="10" id="KW-1208">Phospholipid metabolism</keyword>
<keyword evidence="3" id="KW-0444">Lipid biosynthesis</keyword>
<dbReference type="PROSITE" id="PS00379">
    <property type="entry name" value="CDP_ALCOHOL_P_TRANSF"/>
    <property type="match status" value="1"/>
</dbReference>
<evidence type="ECO:0000256" key="11">
    <source>
        <dbReference type="SAM" id="Phobius"/>
    </source>
</evidence>